<proteinExistence type="predicted"/>
<accession>D7E9F6</accession>
<dbReference type="Pfam" id="PF26551">
    <property type="entry name" value="DUF8180"/>
    <property type="match status" value="1"/>
</dbReference>
<dbReference type="InterPro" id="IPR058493">
    <property type="entry name" value="DUF8180"/>
</dbReference>
<name>D7E9F6_METEZ</name>
<reference evidence="3 4" key="1">
    <citation type="submission" date="2010-06" db="EMBL/GenBank/DDBJ databases">
        <title>Complete sequence chromosome of Methanohalobium evestigatum Z-7303.</title>
        <authorList>
            <consortium name="US DOE Joint Genome Institute"/>
            <person name="Lucas S."/>
            <person name="Copeland A."/>
            <person name="Lapidus A."/>
            <person name="Cheng J.-F."/>
            <person name="Bruce D."/>
            <person name="Goodwin L."/>
            <person name="Pitluck S."/>
            <person name="Saunders E."/>
            <person name="Detter J.C."/>
            <person name="Han C."/>
            <person name="Tapia R."/>
            <person name="Land M."/>
            <person name="Hauser L."/>
            <person name="Kyrpides N."/>
            <person name="Mikhailova N."/>
            <person name="Sieprawska-Lupa M."/>
            <person name="Whitman W.B."/>
            <person name="Anderson I."/>
            <person name="Woyke T."/>
        </authorList>
    </citation>
    <scope>NUCLEOTIDE SEQUENCE [LARGE SCALE GENOMIC DNA]</scope>
    <source>
        <strain evidence="4">ATCC BAA-1072 / DSM 3721 / NBRC 107634 / OCM 161 / Z-7303</strain>
    </source>
</reference>
<dbReference type="HOGENOM" id="CLU_194241_1_0_2"/>
<keyword evidence="1" id="KW-0175">Coiled coil</keyword>
<gene>
    <name evidence="3" type="ordered locus">Metev_1370</name>
</gene>
<feature type="coiled-coil region" evidence="1">
    <location>
        <begin position="40"/>
        <end position="67"/>
    </location>
</feature>
<feature type="domain" description="DUF8180" evidence="2">
    <location>
        <begin position="10"/>
        <end position="68"/>
    </location>
</feature>
<organism evidence="3 4">
    <name type="scientific">Methanohalobium evestigatum (strain ATCC BAA-1072 / DSM 3721 / NBRC 107634 / OCM 161 / Z-7303)</name>
    <dbReference type="NCBI Taxonomy" id="644295"/>
    <lineage>
        <taxon>Archaea</taxon>
        <taxon>Methanobacteriati</taxon>
        <taxon>Methanobacteriota</taxon>
        <taxon>Stenosarchaea group</taxon>
        <taxon>Methanomicrobia</taxon>
        <taxon>Methanosarcinales</taxon>
        <taxon>Methanosarcinaceae</taxon>
        <taxon>Methanohalobium</taxon>
    </lineage>
</organism>
<dbReference type="KEGG" id="mev:Metev_1370"/>
<keyword evidence="4" id="KW-1185">Reference proteome</keyword>
<dbReference type="STRING" id="644295.Metev_1370"/>
<sequence>MTEDINKDKLEHLLEHWIEHNKNHSQSFNEWGNRIRQAGFEKVADELLEAEQKMDECTQILERAKEKMDNE</sequence>
<evidence type="ECO:0000313" key="4">
    <source>
        <dbReference type="Proteomes" id="UP000000391"/>
    </source>
</evidence>
<dbReference type="AlphaFoldDB" id="D7E9F6"/>
<dbReference type="Proteomes" id="UP000000391">
    <property type="component" value="Chromosome"/>
</dbReference>
<evidence type="ECO:0000259" key="2">
    <source>
        <dbReference type="Pfam" id="PF26551"/>
    </source>
</evidence>
<protein>
    <recommendedName>
        <fullName evidence="2">DUF8180 domain-containing protein</fullName>
    </recommendedName>
</protein>
<dbReference type="EMBL" id="CP002069">
    <property type="protein sequence ID" value="ADI74228.1"/>
    <property type="molecule type" value="Genomic_DNA"/>
</dbReference>
<evidence type="ECO:0000313" key="3">
    <source>
        <dbReference type="EMBL" id="ADI74228.1"/>
    </source>
</evidence>
<evidence type="ECO:0000256" key="1">
    <source>
        <dbReference type="SAM" id="Coils"/>
    </source>
</evidence>